<organism evidence="1 2">
    <name type="scientific">Boeremia exigua</name>
    <dbReference type="NCBI Taxonomy" id="749465"/>
    <lineage>
        <taxon>Eukaryota</taxon>
        <taxon>Fungi</taxon>
        <taxon>Dikarya</taxon>
        <taxon>Ascomycota</taxon>
        <taxon>Pezizomycotina</taxon>
        <taxon>Dothideomycetes</taxon>
        <taxon>Pleosporomycetidae</taxon>
        <taxon>Pleosporales</taxon>
        <taxon>Pleosporineae</taxon>
        <taxon>Didymellaceae</taxon>
        <taxon>Boeremia</taxon>
    </lineage>
</organism>
<dbReference type="Proteomes" id="UP001153331">
    <property type="component" value="Unassembled WGS sequence"/>
</dbReference>
<comment type="caution">
    <text evidence="1">The sequence shown here is derived from an EMBL/GenBank/DDBJ whole genome shotgun (WGS) entry which is preliminary data.</text>
</comment>
<sequence>MGWLWSSSNDSDKLDPSLREFLKKEAPTGPKPALPAAPKETPVAAAPAPAPAPPTQAPADPEKPFVPPQSQFQDGRYAHLWKNYVPQDVLNDRGKNEQDKLRELVDAYNGRNASVGEIAMENCALEYMEQFECFRSPKTWLSMGTLCNAEQRRFNRCYDMQTKFLKALGYLTLDARSPEDDEKIQMHADKLYQQMLQQEAEMEKAEKEGREPPKFESVLSKANVARAMAGKQATITPLAAKGTTQVESEEDVWSLIKPEARKQYEDTIAKLPPKDQEIERMAILGELKAQQGMSQQIEQTFVEERINRMKRKETGQATIGDTIKSWWGWG</sequence>
<keyword evidence="2" id="KW-1185">Reference proteome</keyword>
<evidence type="ECO:0000313" key="1">
    <source>
        <dbReference type="EMBL" id="KAJ8106838.1"/>
    </source>
</evidence>
<gene>
    <name evidence="1" type="ORF">OPT61_g9279</name>
</gene>
<reference evidence="1" key="1">
    <citation type="submission" date="2022-11" db="EMBL/GenBank/DDBJ databases">
        <title>Genome Sequence of Boeremia exigua.</title>
        <authorList>
            <person name="Buettner E."/>
        </authorList>
    </citation>
    <scope>NUCLEOTIDE SEQUENCE</scope>
    <source>
        <strain evidence="1">CU02</strain>
    </source>
</reference>
<dbReference type="EMBL" id="JAPHNI010001065">
    <property type="protein sequence ID" value="KAJ8106838.1"/>
    <property type="molecule type" value="Genomic_DNA"/>
</dbReference>
<accession>A0ACC2HVK6</accession>
<proteinExistence type="predicted"/>
<protein>
    <submittedName>
        <fullName evidence="1">Uncharacterized protein</fullName>
    </submittedName>
</protein>
<name>A0ACC2HVK6_9PLEO</name>
<evidence type="ECO:0000313" key="2">
    <source>
        <dbReference type="Proteomes" id="UP001153331"/>
    </source>
</evidence>